<feature type="region of interest" description="Disordered" evidence="2">
    <location>
        <begin position="268"/>
        <end position="289"/>
    </location>
</feature>
<dbReference type="Gene3D" id="1.10.287.1490">
    <property type="match status" value="1"/>
</dbReference>
<name>A0A6H1ZX81_9ZZZZ</name>
<evidence type="ECO:0000256" key="1">
    <source>
        <dbReference type="SAM" id="Coils"/>
    </source>
</evidence>
<sequence>MFFTHNSNLMPEPPTKWETTDGLPRNAFAHTGDANDKASWKYPHHFTMGVEGKENVQSMWLSKDGLMEAMESAGKDQNVQAIKHLAAHAKAIGIDSATTIELLGIDEAKYDGLTSNIAYIATINQTGGEEIMDDIKNLQAKITELEQLLTTANGTIATLQGADTEKTIKDLQAQVETLTTEKGALEKQIADLNDTLKNANAFAEVGKKAIDALKADILKIAAQVDGDTFDKAIMDKQIEAFGNDFELLTKFKGQFEARRQKMFKAGEIHQDPNADQPGAQSDQKDYNVGRLVGGGKVIDMQNRQ</sequence>
<dbReference type="SUPFAM" id="SSF46579">
    <property type="entry name" value="Prefoldin"/>
    <property type="match status" value="1"/>
</dbReference>
<evidence type="ECO:0000313" key="4">
    <source>
        <dbReference type="EMBL" id="QJA77221.1"/>
    </source>
</evidence>
<dbReference type="EMBL" id="MT144812">
    <property type="protein sequence ID" value="QJH99849.1"/>
    <property type="molecule type" value="Genomic_DNA"/>
</dbReference>
<dbReference type="EMBL" id="MT142270">
    <property type="protein sequence ID" value="QJA77221.1"/>
    <property type="molecule type" value="Genomic_DNA"/>
</dbReference>
<dbReference type="AlphaFoldDB" id="A0A6H1ZX81"/>
<evidence type="ECO:0000313" key="5">
    <source>
        <dbReference type="EMBL" id="QJH99849.1"/>
    </source>
</evidence>
<accession>A0A6H1ZX81</accession>
<keyword evidence="1" id="KW-0175">Coiled coil</keyword>
<gene>
    <name evidence="4" type="ORF">MM415A01350_0005</name>
    <name evidence="3" type="ORF">TM448A02523_0005</name>
    <name evidence="5" type="ORF">TM448B01720_0011</name>
</gene>
<proteinExistence type="predicted"/>
<feature type="coiled-coil region" evidence="1">
    <location>
        <begin position="128"/>
        <end position="195"/>
    </location>
</feature>
<reference evidence="3" key="1">
    <citation type="submission" date="2020-03" db="EMBL/GenBank/DDBJ databases">
        <title>The deep terrestrial virosphere.</title>
        <authorList>
            <person name="Holmfeldt K."/>
            <person name="Nilsson E."/>
            <person name="Simone D."/>
            <person name="Lopez-Fernandez M."/>
            <person name="Wu X."/>
            <person name="de Brujin I."/>
            <person name="Lundin D."/>
            <person name="Andersson A."/>
            <person name="Bertilsson S."/>
            <person name="Dopson M."/>
        </authorList>
    </citation>
    <scope>NUCLEOTIDE SEQUENCE</scope>
    <source>
        <strain evidence="4">MM415A01350</strain>
        <strain evidence="3">TM448A02523</strain>
        <strain evidence="5">TM448B01720</strain>
    </source>
</reference>
<evidence type="ECO:0000313" key="3">
    <source>
        <dbReference type="EMBL" id="QJA52174.1"/>
    </source>
</evidence>
<evidence type="ECO:0000256" key="2">
    <source>
        <dbReference type="SAM" id="MobiDB-lite"/>
    </source>
</evidence>
<organism evidence="3">
    <name type="scientific">viral metagenome</name>
    <dbReference type="NCBI Taxonomy" id="1070528"/>
    <lineage>
        <taxon>unclassified sequences</taxon>
        <taxon>metagenomes</taxon>
        <taxon>organismal metagenomes</taxon>
    </lineage>
</organism>
<protein>
    <submittedName>
        <fullName evidence="3">Uncharacterized protein</fullName>
    </submittedName>
</protein>
<dbReference type="EMBL" id="MT144319">
    <property type="protein sequence ID" value="QJA52174.1"/>
    <property type="molecule type" value="Genomic_DNA"/>
</dbReference>